<dbReference type="Pfam" id="PF01724">
    <property type="entry name" value="DUF29"/>
    <property type="match status" value="1"/>
</dbReference>
<sequence length="34" mass="4036">TVNETNLPKETFPVDCPFSQEQVLNWDYFPENSF</sequence>
<reference evidence="1 2" key="1">
    <citation type="submission" date="2019-01" db="EMBL/GenBank/DDBJ databases">
        <title>Coherence of Microcystis species and biogeography revealed through population genomics.</title>
        <authorList>
            <person name="Perez-Carrascal O.M."/>
            <person name="Terrat Y."/>
            <person name="Giani A."/>
            <person name="Fortin N."/>
            <person name="Tromas N."/>
            <person name="Shapiro B.J."/>
        </authorList>
    </citation>
    <scope>NUCLEOTIDE SEQUENCE [LARGE SCALE GENOMIC DNA]</scope>
    <source>
        <strain evidence="1">Ma_OC_H_19870700_S124</strain>
    </source>
</reference>
<accession>A0A552AG64</accession>
<dbReference type="EMBL" id="SFBR01000134">
    <property type="protein sequence ID" value="TRT84464.1"/>
    <property type="molecule type" value="Genomic_DNA"/>
</dbReference>
<feature type="non-terminal residue" evidence="1">
    <location>
        <position position="1"/>
    </location>
</feature>
<proteinExistence type="predicted"/>
<organism evidence="1 2">
    <name type="scientific">Microcystis aeruginosa Ma_OC_H_19870700_S124</name>
    <dbReference type="NCBI Taxonomy" id="2486262"/>
    <lineage>
        <taxon>Bacteria</taxon>
        <taxon>Bacillati</taxon>
        <taxon>Cyanobacteriota</taxon>
        <taxon>Cyanophyceae</taxon>
        <taxon>Oscillatoriophycideae</taxon>
        <taxon>Chroococcales</taxon>
        <taxon>Microcystaceae</taxon>
        <taxon>Microcystis</taxon>
    </lineage>
</organism>
<gene>
    <name evidence="1" type="ORF">EWV63_15230</name>
</gene>
<evidence type="ECO:0000313" key="2">
    <source>
        <dbReference type="Proteomes" id="UP000316280"/>
    </source>
</evidence>
<comment type="caution">
    <text evidence="1">The sequence shown here is derived from an EMBL/GenBank/DDBJ whole genome shotgun (WGS) entry which is preliminary data.</text>
</comment>
<name>A0A552AG64_MICAE</name>
<protein>
    <submittedName>
        <fullName evidence="1">DUF29 family protein</fullName>
    </submittedName>
</protein>
<evidence type="ECO:0000313" key="1">
    <source>
        <dbReference type="EMBL" id="TRT84464.1"/>
    </source>
</evidence>
<dbReference type="AlphaFoldDB" id="A0A552AG64"/>
<dbReference type="Proteomes" id="UP000316280">
    <property type="component" value="Unassembled WGS sequence"/>
</dbReference>